<organism evidence="2 3">
    <name type="scientific">Lottia gigantea</name>
    <name type="common">Giant owl limpet</name>
    <dbReference type="NCBI Taxonomy" id="225164"/>
    <lineage>
        <taxon>Eukaryota</taxon>
        <taxon>Metazoa</taxon>
        <taxon>Spiralia</taxon>
        <taxon>Lophotrochozoa</taxon>
        <taxon>Mollusca</taxon>
        <taxon>Gastropoda</taxon>
        <taxon>Patellogastropoda</taxon>
        <taxon>Lottioidea</taxon>
        <taxon>Lottiidae</taxon>
        <taxon>Lottia</taxon>
    </lineage>
</organism>
<dbReference type="EMBL" id="KB203274">
    <property type="protein sequence ID" value="ESO85695.1"/>
    <property type="molecule type" value="Genomic_DNA"/>
</dbReference>
<reference evidence="2 3" key="1">
    <citation type="journal article" date="2013" name="Nature">
        <title>Insights into bilaterian evolution from three spiralian genomes.</title>
        <authorList>
            <person name="Simakov O."/>
            <person name="Marletaz F."/>
            <person name="Cho S.J."/>
            <person name="Edsinger-Gonzales E."/>
            <person name="Havlak P."/>
            <person name="Hellsten U."/>
            <person name="Kuo D.H."/>
            <person name="Larsson T."/>
            <person name="Lv J."/>
            <person name="Arendt D."/>
            <person name="Savage R."/>
            <person name="Osoegawa K."/>
            <person name="de Jong P."/>
            <person name="Grimwood J."/>
            <person name="Chapman J.A."/>
            <person name="Shapiro H."/>
            <person name="Aerts A."/>
            <person name="Otillar R.P."/>
            <person name="Terry A.Y."/>
            <person name="Boore J.L."/>
            <person name="Grigoriev I.V."/>
            <person name="Lindberg D.R."/>
            <person name="Seaver E.C."/>
            <person name="Weisblat D.A."/>
            <person name="Putnam N.H."/>
            <person name="Rokhsar D.S."/>
        </authorList>
    </citation>
    <scope>NUCLEOTIDE SEQUENCE [LARGE SCALE GENOMIC DNA]</scope>
</reference>
<dbReference type="KEGG" id="lgi:LOTGIDRAFT_229491"/>
<evidence type="ECO:0008006" key="4">
    <source>
        <dbReference type="Google" id="ProtNLM"/>
    </source>
</evidence>
<sequence length="223" mass="25148">MSSGGTRLTFIIKRGEDAAFRDFCSFPTGKATPDTWGLISKTLNQQDRKIKKYVGQIKKKWNATNRLPRRDLLEKLAKSKNGDLYTSDVSDFNDSLEEKRSPKTSSVASETIILSPKTFCLGTGESGSMPSSISFADGTLSSQSDGLMIERQNLQKEIQQLREENKMYQAAKAALVEKRKKLSRERQVLASQRKKLEYELCSPPSFFSPSYSPKQWATCRPGW</sequence>
<feature type="coiled-coil region" evidence="1">
    <location>
        <begin position="144"/>
        <end position="199"/>
    </location>
</feature>
<dbReference type="RefSeq" id="XP_009063931.1">
    <property type="nucleotide sequence ID" value="XM_009065683.1"/>
</dbReference>
<keyword evidence="3" id="KW-1185">Reference proteome</keyword>
<keyword evidence="1" id="KW-0175">Coiled coil</keyword>
<evidence type="ECO:0000256" key="1">
    <source>
        <dbReference type="SAM" id="Coils"/>
    </source>
</evidence>
<dbReference type="AlphaFoldDB" id="V3ZSZ6"/>
<dbReference type="CTD" id="20248023"/>
<gene>
    <name evidence="2" type="ORF">LOTGIDRAFT_229491</name>
</gene>
<name>V3ZSZ6_LOTGI</name>
<evidence type="ECO:0000313" key="2">
    <source>
        <dbReference type="EMBL" id="ESO85695.1"/>
    </source>
</evidence>
<dbReference type="HOGENOM" id="CLU_1241362_0_0_1"/>
<protein>
    <recommendedName>
        <fullName evidence="4">Myb/SANT-like DNA-binding domain-containing protein</fullName>
    </recommendedName>
</protein>
<accession>V3ZSZ6</accession>
<proteinExistence type="predicted"/>
<dbReference type="GeneID" id="20248023"/>
<evidence type="ECO:0000313" key="3">
    <source>
        <dbReference type="Proteomes" id="UP000030746"/>
    </source>
</evidence>
<dbReference type="Proteomes" id="UP000030746">
    <property type="component" value="Unassembled WGS sequence"/>
</dbReference>